<evidence type="ECO:0000313" key="13">
    <source>
        <dbReference type="EnsemblMetazoa" id="AAEL006615-PB"/>
    </source>
</evidence>
<feature type="domain" description="C2H2-type" evidence="12">
    <location>
        <begin position="653"/>
        <end position="680"/>
    </location>
</feature>
<feature type="domain" description="C2H2-type" evidence="12">
    <location>
        <begin position="955"/>
        <end position="982"/>
    </location>
</feature>
<keyword evidence="8" id="KW-0238">DNA-binding</keyword>
<dbReference type="InParanoid" id="A0A6I8TDA4"/>
<evidence type="ECO:0000256" key="6">
    <source>
        <dbReference type="ARBA" id="ARBA00022833"/>
    </source>
</evidence>
<keyword evidence="5" id="KW-0863">Zinc-finger</keyword>
<reference evidence="13 14" key="1">
    <citation type="submission" date="2017-06" db="EMBL/GenBank/DDBJ databases">
        <title>Aedes aegypti genome working group (AGWG) sequencing and assembly.</title>
        <authorList>
            <consortium name="Aedes aegypti Genome Working Group (AGWG)"/>
            <person name="Matthews B.J."/>
        </authorList>
    </citation>
    <scope>NUCLEOTIDE SEQUENCE [LARGE SCALE GENOMIC DNA]</scope>
    <source>
        <strain evidence="13 14">LVP_AGWG</strain>
    </source>
</reference>
<evidence type="ECO:0000256" key="1">
    <source>
        <dbReference type="ARBA" id="ARBA00004123"/>
    </source>
</evidence>
<keyword evidence="9" id="KW-0804">Transcription</keyword>
<dbReference type="PROSITE" id="PS50157">
    <property type="entry name" value="ZINC_FINGER_C2H2_2"/>
    <property type="match status" value="16"/>
</dbReference>
<dbReference type="GO" id="GO:0008270">
    <property type="term" value="F:zinc ion binding"/>
    <property type="evidence" value="ECO:0007669"/>
    <property type="project" value="UniProtKB-KW"/>
</dbReference>
<keyword evidence="7" id="KW-0805">Transcription regulation</keyword>
<evidence type="ECO:0000256" key="11">
    <source>
        <dbReference type="SAM" id="MobiDB-lite"/>
    </source>
</evidence>
<keyword evidence="3" id="KW-0479">Metal-binding</keyword>
<dbReference type="GO" id="GO:0003690">
    <property type="term" value="F:double-stranded DNA binding"/>
    <property type="evidence" value="ECO:0007669"/>
    <property type="project" value="UniProtKB-ARBA"/>
</dbReference>
<protein>
    <recommendedName>
        <fullName evidence="12">C2H2-type domain-containing protein</fullName>
    </recommendedName>
</protein>
<keyword evidence="10" id="KW-0539">Nucleus</keyword>
<dbReference type="FunFam" id="3.30.160.60:FF:000643">
    <property type="entry name" value="Zinc finger protein 668"/>
    <property type="match status" value="1"/>
</dbReference>
<feature type="domain" description="C2H2-type" evidence="12">
    <location>
        <begin position="897"/>
        <end position="927"/>
    </location>
</feature>
<feature type="domain" description="C2H2-type" evidence="12">
    <location>
        <begin position="184"/>
        <end position="203"/>
    </location>
</feature>
<reference evidence="13" key="2">
    <citation type="submission" date="2020-05" db="UniProtKB">
        <authorList>
            <consortium name="EnsemblMetazoa"/>
        </authorList>
    </citation>
    <scope>IDENTIFICATION</scope>
    <source>
        <strain evidence="13">LVP_AGWG</strain>
    </source>
</reference>
<feature type="region of interest" description="Disordered" evidence="11">
    <location>
        <begin position="453"/>
        <end position="474"/>
    </location>
</feature>
<dbReference type="GO" id="GO:0005634">
    <property type="term" value="C:nucleus"/>
    <property type="evidence" value="ECO:0007669"/>
    <property type="project" value="UniProtKB-SubCell"/>
</dbReference>
<dbReference type="Proteomes" id="UP000008820">
    <property type="component" value="Chromosome 2"/>
</dbReference>
<dbReference type="FunFam" id="3.30.160.60:FF:000446">
    <property type="entry name" value="Zinc finger protein"/>
    <property type="match status" value="1"/>
</dbReference>
<feature type="domain" description="C2H2-type" evidence="12">
    <location>
        <begin position="477"/>
        <end position="505"/>
    </location>
</feature>
<feature type="domain" description="C2H2-type" evidence="12">
    <location>
        <begin position="590"/>
        <end position="617"/>
    </location>
</feature>
<evidence type="ECO:0000256" key="3">
    <source>
        <dbReference type="ARBA" id="ARBA00022723"/>
    </source>
</evidence>
<dbReference type="EnsemblMetazoa" id="AAEL006615-RB">
    <property type="protein sequence ID" value="AAEL006615-PB"/>
    <property type="gene ID" value="AAEL006615"/>
</dbReference>
<organism evidence="13 14">
    <name type="scientific">Aedes aegypti</name>
    <name type="common">Yellowfever mosquito</name>
    <name type="synonym">Culex aegypti</name>
    <dbReference type="NCBI Taxonomy" id="7159"/>
    <lineage>
        <taxon>Eukaryota</taxon>
        <taxon>Metazoa</taxon>
        <taxon>Ecdysozoa</taxon>
        <taxon>Arthropoda</taxon>
        <taxon>Hexapoda</taxon>
        <taxon>Insecta</taxon>
        <taxon>Pterygota</taxon>
        <taxon>Neoptera</taxon>
        <taxon>Endopterygota</taxon>
        <taxon>Diptera</taxon>
        <taxon>Nematocera</taxon>
        <taxon>Culicoidea</taxon>
        <taxon>Culicidae</taxon>
        <taxon>Culicinae</taxon>
        <taxon>Aedini</taxon>
        <taxon>Aedes</taxon>
        <taxon>Stegomyia</taxon>
    </lineage>
</organism>
<dbReference type="InterPro" id="IPR013087">
    <property type="entry name" value="Znf_C2H2_type"/>
</dbReference>
<dbReference type="FunFam" id="3.30.160.60:FF:000744">
    <property type="entry name" value="zinc finger E-box-binding homeobox 1"/>
    <property type="match status" value="1"/>
</dbReference>
<evidence type="ECO:0000256" key="9">
    <source>
        <dbReference type="ARBA" id="ARBA00023163"/>
    </source>
</evidence>
<dbReference type="Gene3D" id="3.30.160.60">
    <property type="entry name" value="Classic Zinc Finger"/>
    <property type="match status" value="15"/>
</dbReference>
<evidence type="ECO:0000256" key="4">
    <source>
        <dbReference type="ARBA" id="ARBA00022737"/>
    </source>
</evidence>
<dbReference type="PANTHER" id="PTHR24408">
    <property type="entry name" value="ZINC FINGER PROTEIN"/>
    <property type="match status" value="1"/>
</dbReference>
<feature type="domain" description="C2H2-type" evidence="12">
    <location>
        <begin position="709"/>
        <end position="736"/>
    </location>
</feature>
<evidence type="ECO:0000256" key="5">
    <source>
        <dbReference type="ARBA" id="ARBA00022771"/>
    </source>
</evidence>
<feature type="domain" description="C2H2-type" evidence="12">
    <location>
        <begin position="869"/>
        <end position="896"/>
    </location>
</feature>
<keyword evidence="14" id="KW-1185">Reference proteome</keyword>
<gene>
    <name evidence="13" type="primary">5568187</name>
</gene>
<dbReference type="AlphaFoldDB" id="A0A6I8TDA4"/>
<feature type="region of interest" description="Disordered" evidence="11">
    <location>
        <begin position="609"/>
        <end position="649"/>
    </location>
</feature>
<proteinExistence type="inferred from homology"/>
<keyword evidence="6" id="KW-0862">Zinc</keyword>
<dbReference type="PANTHER" id="PTHR24408:SF58">
    <property type="entry name" value="TRANSCRIPTION FACTOR (TFIIIA), PUTATIVE (AFU_ORTHOLOGUE AFUA_1G05150)-RELATED"/>
    <property type="match status" value="1"/>
</dbReference>
<feature type="domain" description="C2H2-type" evidence="12">
    <location>
        <begin position="841"/>
        <end position="868"/>
    </location>
</feature>
<dbReference type="FunFam" id="3.30.160.60:FF:002077">
    <property type="entry name" value="LP19870p"/>
    <property type="match status" value="2"/>
</dbReference>
<dbReference type="FunFam" id="3.30.160.60:FF:001370">
    <property type="entry name" value="Zinc finger protein"/>
    <property type="match status" value="1"/>
</dbReference>
<dbReference type="GO" id="GO:0043565">
    <property type="term" value="F:sequence-specific DNA binding"/>
    <property type="evidence" value="ECO:0007669"/>
    <property type="project" value="TreeGrafter"/>
</dbReference>
<comment type="similarity">
    <text evidence="2">Belongs to the krueppel C2H2-type zinc-finger protein family.</text>
</comment>
<comment type="subcellular location">
    <subcellularLocation>
        <location evidence="1">Nucleus</location>
    </subcellularLocation>
</comment>
<evidence type="ECO:0000313" key="14">
    <source>
        <dbReference type="Proteomes" id="UP000008820"/>
    </source>
</evidence>
<dbReference type="GO" id="GO:0000981">
    <property type="term" value="F:DNA-binding transcription factor activity, RNA polymerase II-specific"/>
    <property type="evidence" value="ECO:0007669"/>
    <property type="project" value="TreeGrafter"/>
</dbReference>
<evidence type="ECO:0000256" key="7">
    <source>
        <dbReference type="ARBA" id="ARBA00023015"/>
    </source>
</evidence>
<dbReference type="FunFam" id="3.30.160.60:FF:002965">
    <property type="entry name" value="AGAP007915-PA"/>
    <property type="match status" value="1"/>
</dbReference>
<feature type="compositionally biased region" description="Basic and acidic residues" evidence="11">
    <location>
        <begin position="453"/>
        <end position="462"/>
    </location>
</feature>
<feature type="domain" description="C2H2-type" evidence="12">
    <location>
        <begin position="764"/>
        <end position="791"/>
    </location>
</feature>
<dbReference type="FunFam" id="3.30.160.60:FF:001049">
    <property type="entry name" value="zinc finger protein 319"/>
    <property type="match status" value="2"/>
</dbReference>
<name>A0A6I8TDA4_AEDAE</name>
<feature type="domain" description="C2H2-type" evidence="12">
    <location>
        <begin position="736"/>
        <end position="763"/>
    </location>
</feature>
<dbReference type="SMART" id="SM00355">
    <property type="entry name" value="ZnF_C2H2"/>
    <property type="match status" value="16"/>
</dbReference>
<dbReference type="SUPFAM" id="SSF57667">
    <property type="entry name" value="beta-beta-alpha zinc fingers"/>
    <property type="match status" value="10"/>
</dbReference>
<dbReference type="PROSITE" id="PS00028">
    <property type="entry name" value="ZINC_FINGER_C2H2_1"/>
    <property type="match status" value="15"/>
</dbReference>
<evidence type="ECO:0000259" key="12">
    <source>
        <dbReference type="PROSITE" id="PS50157"/>
    </source>
</evidence>
<keyword evidence="4" id="KW-0677">Repeat</keyword>
<evidence type="ECO:0000256" key="2">
    <source>
        <dbReference type="ARBA" id="ARBA00006991"/>
    </source>
</evidence>
<evidence type="ECO:0000256" key="10">
    <source>
        <dbReference type="ARBA" id="ARBA00023242"/>
    </source>
</evidence>
<feature type="region of interest" description="Disordered" evidence="11">
    <location>
        <begin position="789"/>
        <end position="840"/>
    </location>
</feature>
<feature type="domain" description="C2H2-type" evidence="12">
    <location>
        <begin position="681"/>
        <end position="708"/>
    </location>
</feature>
<dbReference type="Pfam" id="PF00096">
    <property type="entry name" value="zf-C2H2"/>
    <property type="match status" value="15"/>
</dbReference>
<accession>A0A6I8TDA4</accession>
<feature type="domain" description="C2H2-type" evidence="12">
    <location>
        <begin position="927"/>
        <end position="954"/>
    </location>
</feature>
<dbReference type="OrthoDB" id="6077919at2759"/>
<evidence type="ECO:0000256" key="8">
    <source>
        <dbReference type="ARBA" id="ARBA00023125"/>
    </source>
</evidence>
<feature type="domain" description="C2H2-type" evidence="12">
    <location>
        <begin position="506"/>
        <end position="533"/>
    </location>
</feature>
<feature type="compositionally biased region" description="Low complexity" evidence="11">
    <location>
        <begin position="799"/>
        <end position="836"/>
    </location>
</feature>
<dbReference type="InterPro" id="IPR036236">
    <property type="entry name" value="Znf_C2H2_sf"/>
</dbReference>
<sequence length="996" mass="109406">MKENSSMVDIVFDEAAADFNPDTMLSSVFLDPGLDFIDEALVGGDEHMMMMGMGQDFLHSFAGTSQLFYPPSAPSEQQPQQQGATVASLVDGDQLALSTQLAAGSLPQQLKCAVEQKSTATTPTATGSDYVKQVAAPAMTPQPQQQQQTCKCEFCEYLQANRISLSGSAGVSSAGGGVGGDHVFQCEFCGEGFASQGSFNRHRCGSTDIQVYRCEQCRREYGTSRTESSINGLEARSKCDICNRNYVQSTTTTTTTVVGGEGVGTETTLYGQVGRPALAEANSYGSNSSGTGSSKASVVDSPMEHDLSSIEPFGSDSECISELLTEESTPMLDTQQVALPGKTYFVLGNVELQQMAAAVATGGSYLQNAKVSSESNVTSLHQYDQYEDEDYSSMSEDEAIVPIEPYAKSPNQEQAKTELPIQETIVDTSTNVGLPSFSSIVSSSSAAFTSIVPHEEEGRCDSSSKGPDPAPQPDRPFKCHICERSYRNHKNLKAHIKGAHEGIRANKCEICGKNFSGSSYLVIHRRRHTGERPFKCTTCGKAFVDSRALSVHARLHTPGSRLKCMKCEKTFSSASALTVHNRLHTGVHPYKCEVCEKTFPQYNNLKHHMKKHENPQSDQHPLLDSNSNSSSVGGGEVNSPAGTSVGSPGSHEYKCNVCGKTFGTSEELQTHLNQHCKDRPNQCEFCSKVFPRSSHLIIHRRRHTGERPFKCKYCEKAFVDSRALSVHTRLHTGERVTCDICLKTFASSSGLIVHRRIHLGIHPYKCDYCPKSFAQSTALKYHLKKHDAANLPTTTGNPQTSTIDSSSFSEHSSDQSNPPSTNTASSTSPEPSTTKPTPDHVKCPVCNKHFRSAEYLARHRRTHSGERPYQCEICGKNFSTTSYLVIHRRRHTSERPYKCPYEDCSKAFVDSRALQEHSRSIHSKIRVPCETCSKTYSSVSNLIVHRRIHSGVHPFECDICGRSFAQKNALKYHLKQHVNRQETVKSYPQKSEEILN</sequence>
<feature type="domain" description="C2H2-type" evidence="12">
    <location>
        <begin position="534"/>
        <end position="557"/>
    </location>
</feature>
<feature type="domain" description="C2H2-type" evidence="12">
    <location>
        <begin position="562"/>
        <end position="589"/>
    </location>
</feature>